<dbReference type="Gene3D" id="3.40.50.1240">
    <property type="entry name" value="Phosphoglycerate mutase-like"/>
    <property type="match status" value="1"/>
</dbReference>
<reference evidence="2" key="1">
    <citation type="submission" date="2020-09" db="EMBL/GenBank/DDBJ databases">
        <title>The genome sequence of strain Labrenzia suaedae 4C16A.</title>
        <authorList>
            <person name="Liu Y."/>
        </authorList>
    </citation>
    <scope>NUCLEOTIDE SEQUENCE [LARGE SCALE GENOMIC DNA]</scope>
    <source>
        <strain evidence="2">4C16A</strain>
    </source>
</reference>
<dbReference type="InterPro" id="IPR050275">
    <property type="entry name" value="PGM_Phosphatase"/>
</dbReference>
<organism evidence="1 2">
    <name type="scientific">Roseibium litorale</name>
    <dbReference type="NCBI Taxonomy" id="2803841"/>
    <lineage>
        <taxon>Bacteria</taxon>
        <taxon>Pseudomonadati</taxon>
        <taxon>Pseudomonadota</taxon>
        <taxon>Alphaproteobacteria</taxon>
        <taxon>Hyphomicrobiales</taxon>
        <taxon>Stappiaceae</taxon>
        <taxon>Roseibium</taxon>
    </lineage>
</organism>
<accession>A0ABR9CR09</accession>
<dbReference type="EMBL" id="JACYXI010000011">
    <property type="protein sequence ID" value="MBD8893099.1"/>
    <property type="molecule type" value="Genomic_DNA"/>
</dbReference>
<dbReference type="SMART" id="SM00855">
    <property type="entry name" value="PGAM"/>
    <property type="match status" value="1"/>
</dbReference>
<name>A0ABR9CR09_9HYPH</name>
<proteinExistence type="predicted"/>
<dbReference type="InterPro" id="IPR029033">
    <property type="entry name" value="His_PPase_superfam"/>
</dbReference>
<dbReference type="Proteomes" id="UP000632063">
    <property type="component" value="Unassembled WGS sequence"/>
</dbReference>
<dbReference type="PANTHER" id="PTHR48100">
    <property type="entry name" value="BROAD-SPECIFICITY PHOSPHATASE YOR283W-RELATED"/>
    <property type="match status" value="1"/>
</dbReference>
<keyword evidence="2" id="KW-1185">Reference proteome</keyword>
<dbReference type="RefSeq" id="WP_192149228.1">
    <property type="nucleotide sequence ID" value="NZ_JACYXI010000011.1"/>
</dbReference>
<dbReference type="InterPro" id="IPR013078">
    <property type="entry name" value="His_Pase_superF_clade-1"/>
</dbReference>
<evidence type="ECO:0000313" key="2">
    <source>
        <dbReference type="Proteomes" id="UP000632063"/>
    </source>
</evidence>
<dbReference type="SUPFAM" id="SSF53254">
    <property type="entry name" value="Phosphoglycerate mutase-like"/>
    <property type="match status" value="1"/>
</dbReference>
<sequence length="205" mass="23148">MTSTPAAYNPEFLIFIRHGQTNWNAEGRMQGQKDIPLNSVGEGQATGNGERLKAFLETEGLSASHFDWVASPLGRTRATMERVRTAMGLQPDAYRLDDQLKEISFGDWEAFTLEELADTEQDLVVSRRADKWGFVPPNGESYEMLSRRIEAWLRTVDKPSVVVAHGGVFRVLRGLLENLDTTVIPRLDVPQDKVFVWRSGGFHWV</sequence>
<comment type="caution">
    <text evidence="1">The sequence shown here is derived from an EMBL/GenBank/DDBJ whole genome shotgun (WGS) entry which is preliminary data.</text>
</comment>
<protein>
    <submittedName>
        <fullName evidence="1">Histidine phosphatase family protein</fullName>
    </submittedName>
</protein>
<dbReference type="Pfam" id="PF00300">
    <property type="entry name" value="His_Phos_1"/>
    <property type="match status" value="1"/>
</dbReference>
<dbReference type="PIRSF" id="PIRSF000709">
    <property type="entry name" value="6PFK_2-Ptase"/>
    <property type="match status" value="1"/>
</dbReference>
<dbReference type="CDD" id="cd07067">
    <property type="entry name" value="HP_PGM_like"/>
    <property type="match status" value="1"/>
</dbReference>
<evidence type="ECO:0000313" key="1">
    <source>
        <dbReference type="EMBL" id="MBD8893099.1"/>
    </source>
</evidence>
<reference evidence="1 2" key="2">
    <citation type="journal article" date="2021" name="Int. J. Syst. Evol. Microbiol.">
        <title>Roseibium litorale sp. nov., isolated from a tidal flat sediment and proposal for the reclassification of Labrenzia polysiphoniae as Roseibium polysiphoniae comb. nov.</title>
        <authorList>
            <person name="Liu Y."/>
            <person name="Pei T."/>
            <person name="Du J."/>
            <person name="Chao M."/>
            <person name="Deng M.R."/>
            <person name="Zhu H."/>
        </authorList>
    </citation>
    <scope>NUCLEOTIDE SEQUENCE [LARGE SCALE GENOMIC DNA]</scope>
    <source>
        <strain evidence="1 2">4C16A</strain>
    </source>
</reference>
<dbReference type="PANTHER" id="PTHR48100:SF59">
    <property type="entry name" value="ADENOSYLCOBALAMIN_ALPHA-RIBAZOLE PHOSPHATASE"/>
    <property type="match status" value="1"/>
</dbReference>
<gene>
    <name evidence="1" type="ORF">IG616_16270</name>
</gene>